<evidence type="ECO:0000313" key="1">
    <source>
        <dbReference type="EMBL" id="MEN5376747.1"/>
    </source>
</evidence>
<reference evidence="1 2" key="1">
    <citation type="submission" date="2024-04" db="EMBL/GenBank/DDBJ databases">
        <title>WGS of bacteria from Torrens River.</title>
        <authorList>
            <person name="Wyrsch E.R."/>
            <person name="Drigo B."/>
        </authorList>
    </citation>
    <scope>NUCLEOTIDE SEQUENCE [LARGE SCALE GENOMIC DNA]</scope>
    <source>
        <strain evidence="1 2">TWI391</strain>
    </source>
</reference>
<organism evidence="1 2">
    <name type="scientific">Sphingobacterium kitahiroshimense</name>
    <dbReference type="NCBI Taxonomy" id="470446"/>
    <lineage>
        <taxon>Bacteria</taxon>
        <taxon>Pseudomonadati</taxon>
        <taxon>Bacteroidota</taxon>
        <taxon>Sphingobacteriia</taxon>
        <taxon>Sphingobacteriales</taxon>
        <taxon>Sphingobacteriaceae</taxon>
        <taxon>Sphingobacterium</taxon>
    </lineage>
</organism>
<comment type="caution">
    <text evidence="1">The sequence shown here is derived from an EMBL/GenBank/DDBJ whole genome shotgun (WGS) entry which is preliminary data.</text>
</comment>
<proteinExistence type="predicted"/>
<name>A0ABV0BTP2_9SPHI</name>
<protein>
    <submittedName>
        <fullName evidence="1">Uncharacterized protein</fullName>
    </submittedName>
</protein>
<sequence length="218" mass="23386">MVDPTGMAADTTVNISVSAKMEEKNSILKVTQTTTTTIVDKGDEGMTTTKIVSTTTDRVSSDPTTRTEGSDVVTNTVKSFRPNSGKEKVLDRRSIQEARSKTKVDMGPLKEVTKSLERYRNTNGEQFVTAINRYGTNATAVAGAAAPFGTASLATQLVNKIFGKGSQLATGILAILPSVGVSTSNHGVSKYISAFGVGNEKIMLIKQNNVERFRFLKK</sequence>
<accession>A0ABV0BTP2</accession>
<dbReference type="RefSeq" id="WP_346580907.1">
    <property type="nucleotide sequence ID" value="NZ_JBDJLH010000003.1"/>
</dbReference>
<dbReference type="Proteomes" id="UP001409291">
    <property type="component" value="Unassembled WGS sequence"/>
</dbReference>
<evidence type="ECO:0000313" key="2">
    <source>
        <dbReference type="Proteomes" id="UP001409291"/>
    </source>
</evidence>
<dbReference type="EMBL" id="JBDJNQ010000002">
    <property type="protein sequence ID" value="MEN5376747.1"/>
    <property type="molecule type" value="Genomic_DNA"/>
</dbReference>
<gene>
    <name evidence="1" type="ORF">ABE541_05680</name>
</gene>
<keyword evidence="2" id="KW-1185">Reference proteome</keyword>